<evidence type="ECO:0000256" key="1">
    <source>
        <dbReference type="ARBA" id="ARBA00022679"/>
    </source>
</evidence>
<name>A0A157SI37_9BORD</name>
<dbReference type="InterPro" id="IPR000182">
    <property type="entry name" value="GNAT_dom"/>
</dbReference>
<reference evidence="4 5" key="1">
    <citation type="submission" date="2016-04" db="EMBL/GenBank/DDBJ databases">
        <authorList>
            <consortium name="Pathogen Informatics"/>
        </authorList>
    </citation>
    <scope>NUCLEOTIDE SEQUENCE [LARGE SCALE GENOMIC DNA]</scope>
    <source>
        <strain evidence="4 5">H044680328</strain>
    </source>
</reference>
<gene>
    <name evidence="4" type="primary">ypeA</name>
    <name evidence="4" type="ORF">SAMEA3906487_01975</name>
</gene>
<accession>A0A157SI37</accession>
<dbReference type="KEGG" id="btrm:SAMEA390648701975"/>
<evidence type="ECO:0000256" key="2">
    <source>
        <dbReference type="ARBA" id="ARBA00023315"/>
    </source>
</evidence>
<dbReference type="OrthoDB" id="1821130at2"/>
<proteinExistence type="predicted"/>
<dbReference type="SUPFAM" id="SSF55729">
    <property type="entry name" value="Acyl-CoA N-acyltransferases (Nat)"/>
    <property type="match status" value="1"/>
</dbReference>
<dbReference type="AlphaFoldDB" id="A0A157SI37"/>
<dbReference type="Proteomes" id="UP000076825">
    <property type="component" value="Chromosome 1"/>
</dbReference>
<dbReference type="GeneID" id="56590749"/>
<dbReference type="PATRIC" id="fig|123899.6.peg.1967"/>
<dbReference type="EC" id="2.3.1.-" evidence="4"/>
<dbReference type="GO" id="GO:0016747">
    <property type="term" value="F:acyltransferase activity, transferring groups other than amino-acyl groups"/>
    <property type="evidence" value="ECO:0007669"/>
    <property type="project" value="InterPro"/>
</dbReference>
<feature type="domain" description="N-acetyltransferase" evidence="3">
    <location>
        <begin position="16"/>
        <end position="152"/>
    </location>
</feature>
<protein>
    <submittedName>
        <fullName evidence="4">Acetyltransferase</fullName>
        <ecNumber evidence="4">2.3.1.-</ecNumber>
    </submittedName>
</protein>
<dbReference type="Pfam" id="PF00583">
    <property type="entry name" value="Acetyltransf_1"/>
    <property type="match status" value="1"/>
</dbReference>
<dbReference type="PANTHER" id="PTHR43877">
    <property type="entry name" value="AMINOALKYLPHOSPHONATE N-ACETYLTRANSFERASE-RELATED-RELATED"/>
    <property type="match status" value="1"/>
</dbReference>
<keyword evidence="5" id="KW-1185">Reference proteome</keyword>
<dbReference type="eggNOG" id="COG0456">
    <property type="taxonomic scope" value="Bacteria"/>
</dbReference>
<dbReference type="RefSeq" id="WP_082832968.1">
    <property type="nucleotide sequence ID" value="NZ_CP016340.1"/>
</dbReference>
<organism evidence="4 5">
    <name type="scientific">Bordetella trematum</name>
    <dbReference type="NCBI Taxonomy" id="123899"/>
    <lineage>
        <taxon>Bacteria</taxon>
        <taxon>Pseudomonadati</taxon>
        <taxon>Pseudomonadota</taxon>
        <taxon>Betaproteobacteria</taxon>
        <taxon>Burkholderiales</taxon>
        <taxon>Alcaligenaceae</taxon>
        <taxon>Bordetella</taxon>
    </lineage>
</organism>
<dbReference type="EMBL" id="LT546645">
    <property type="protein sequence ID" value="SAI69891.1"/>
    <property type="molecule type" value="Genomic_DNA"/>
</dbReference>
<keyword evidence="2 4" id="KW-0012">Acyltransferase</keyword>
<dbReference type="Gene3D" id="3.40.630.30">
    <property type="match status" value="1"/>
</dbReference>
<evidence type="ECO:0000259" key="3">
    <source>
        <dbReference type="PROSITE" id="PS51186"/>
    </source>
</evidence>
<dbReference type="InterPro" id="IPR050832">
    <property type="entry name" value="Bact_Acetyltransf"/>
</dbReference>
<dbReference type="InterPro" id="IPR016181">
    <property type="entry name" value="Acyl_CoA_acyltransferase"/>
</dbReference>
<keyword evidence="1 4" id="KW-0808">Transferase</keyword>
<evidence type="ECO:0000313" key="4">
    <source>
        <dbReference type="EMBL" id="SAI69891.1"/>
    </source>
</evidence>
<sequence length="152" mass="16309">MSAIPPTPSTLAAAGIRLAAFGPADYDAACALWQRTPGVGLSSADERPAILRYLERNPGLSLTAWRDTDLVGTMLCGHDGRRGLIHHLAVDTRVRRQGLGQALVQTGMAALRACGIEKCHLMVFADNAEGRAFWQASGAHERAELRLYSLAT</sequence>
<dbReference type="STRING" id="123899.SAMEA3906487_01975"/>
<dbReference type="CDD" id="cd04301">
    <property type="entry name" value="NAT_SF"/>
    <property type="match status" value="1"/>
</dbReference>
<evidence type="ECO:0000313" key="5">
    <source>
        <dbReference type="Proteomes" id="UP000076825"/>
    </source>
</evidence>
<dbReference type="PROSITE" id="PS51186">
    <property type="entry name" value="GNAT"/>
    <property type="match status" value="1"/>
</dbReference>